<dbReference type="PANTHER" id="PTHR45947">
    <property type="entry name" value="SULFOQUINOVOSYL TRANSFERASE SQD2"/>
    <property type="match status" value="1"/>
</dbReference>
<dbReference type="Pfam" id="PF00534">
    <property type="entry name" value="Glycos_transf_1"/>
    <property type="match status" value="1"/>
</dbReference>
<name>Q7U530_PARMW</name>
<accession>Q7U530</accession>
<dbReference type="Gene3D" id="3.40.50.2000">
    <property type="entry name" value="Glycogen Phosphorylase B"/>
    <property type="match status" value="2"/>
</dbReference>
<dbReference type="CAZy" id="GT4">
    <property type="family name" value="Glycosyltransferase Family 4"/>
</dbReference>
<dbReference type="AlphaFoldDB" id="Q7U530"/>
<dbReference type="HOGENOM" id="CLU_042257_1_0_3"/>
<sequence length="363" mass="39217">MTSRPLDLILVSTPIGGLGSGRGGGVELTLSSLLKGLVDRDHRVRLIAAEGSQLPEGCEAVELLTAQGLDQPSWQHLDGESPVLIPRAGLLPRFLDIALNVGAEADAVINFGYDWLPLWITPHVSQRLFHLISMGAVADVMRDQIEALASWDQQRLAFHTARQAADFRLPQPPRVVGNGFDLSRYQFRQEAGGPLGWAGRVAPEKGLEDAAAAAAALGEQLLVWGLREDPAYAEAVEAMVPTGTLQWRGFLPNAELQEELGRCRALINTPKWNEAYGNVVVEALACGVPVVAYDRGGPGELVQSGQTGFLVEPDNVSALSDALKRVPELDRADCRTWVEANATQEVFARRVEDWVLAGLSSLP</sequence>
<dbReference type="eggNOG" id="COG0438">
    <property type="taxonomic scope" value="Bacteria"/>
</dbReference>
<keyword evidence="2" id="KW-0808">Transferase</keyword>
<dbReference type="KEGG" id="syw:SYNW1882"/>
<dbReference type="EC" id="2.4.1.-" evidence="2"/>
<organism evidence="2 3">
    <name type="scientific">Parasynechococcus marenigrum (strain WH8102)</name>
    <dbReference type="NCBI Taxonomy" id="84588"/>
    <lineage>
        <taxon>Bacteria</taxon>
        <taxon>Bacillati</taxon>
        <taxon>Cyanobacteriota</taxon>
        <taxon>Cyanophyceae</taxon>
        <taxon>Synechococcales</taxon>
        <taxon>Prochlorococcaceae</taxon>
        <taxon>Parasynechococcus</taxon>
        <taxon>Parasynechococcus marenigrum</taxon>
    </lineage>
</organism>
<dbReference type="SUPFAM" id="SSF53756">
    <property type="entry name" value="UDP-Glycosyltransferase/glycogen phosphorylase"/>
    <property type="match status" value="1"/>
</dbReference>
<dbReference type="InterPro" id="IPR001296">
    <property type="entry name" value="Glyco_trans_1"/>
</dbReference>
<gene>
    <name evidence="2" type="ordered locus">SYNW1882</name>
</gene>
<proteinExistence type="predicted"/>
<evidence type="ECO:0000313" key="3">
    <source>
        <dbReference type="Proteomes" id="UP000001422"/>
    </source>
</evidence>
<protein>
    <submittedName>
        <fullName evidence="2">UDP-glucose:tetrahydrobiopterin glucosyltransferase</fullName>
        <ecNumber evidence="2">2.4.1.-</ecNumber>
    </submittedName>
</protein>
<dbReference type="RefSeq" id="WP_011128740.1">
    <property type="nucleotide sequence ID" value="NC_005070.1"/>
</dbReference>
<dbReference type="InterPro" id="IPR050194">
    <property type="entry name" value="Glycosyltransferase_grp1"/>
</dbReference>
<keyword evidence="2" id="KW-0328">Glycosyltransferase</keyword>
<dbReference type="PANTHER" id="PTHR45947:SF3">
    <property type="entry name" value="SULFOQUINOVOSYL TRANSFERASE SQD2"/>
    <property type="match status" value="1"/>
</dbReference>
<dbReference type="EMBL" id="BX569694">
    <property type="protein sequence ID" value="CAE08397.1"/>
    <property type="molecule type" value="Genomic_DNA"/>
</dbReference>
<evidence type="ECO:0000313" key="2">
    <source>
        <dbReference type="EMBL" id="CAE08397.1"/>
    </source>
</evidence>
<evidence type="ECO:0000259" key="1">
    <source>
        <dbReference type="Pfam" id="PF00534"/>
    </source>
</evidence>
<reference evidence="2 3" key="1">
    <citation type="journal article" date="2003" name="Nature">
        <title>The genome of a motile marine Synechococcus.</title>
        <authorList>
            <person name="Palenik B."/>
            <person name="Brahamsha B."/>
            <person name="Larimer F."/>
            <person name="Land M."/>
            <person name="Hauser L."/>
            <person name="Chain P."/>
            <person name="Lamerdin J."/>
            <person name="Regala W."/>
            <person name="Allen E.A."/>
            <person name="McCarren J."/>
            <person name="Paulsen I."/>
            <person name="Dufresne A."/>
            <person name="Partensky F."/>
            <person name="Webb E."/>
            <person name="Waterbury J."/>
        </authorList>
    </citation>
    <scope>NUCLEOTIDE SEQUENCE [LARGE SCALE GENOMIC DNA]</scope>
    <source>
        <strain evidence="2 3">WH8102</strain>
    </source>
</reference>
<dbReference type="Proteomes" id="UP000001422">
    <property type="component" value="Chromosome"/>
</dbReference>
<keyword evidence="3" id="KW-1185">Reference proteome</keyword>
<dbReference type="GO" id="GO:0016757">
    <property type="term" value="F:glycosyltransferase activity"/>
    <property type="evidence" value="ECO:0007669"/>
    <property type="project" value="UniProtKB-KW"/>
</dbReference>
<feature type="domain" description="Glycosyl transferase family 1" evidence="1">
    <location>
        <begin position="198"/>
        <end position="334"/>
    </location>
</feature>
<dbReference type="STRING" id="84588.SYNW1882"/>